<keyword evidence="4" id="KW-1185">Reference proteome</keyword>
<evidence type="ECO:0000256" key="2">
    <source>
        <dbReference type="SAM" id="Phobius"/>
    </source>
</evidence>
<evidence type="ECO:0000256" key="1">
    <source>
        <dbReference type="SAM" id="MobiDB-lite"/>
    </source>
</evidence>
<feature type="transmembrane region" description="Helical" evidence="2">
    <location>
        <begin position="173"/>
        <end position="192"/>
    </location>
</feature>
<feature type="transmembrane region" description="Helical" evidence="2">
    <location>
        <begin position="198"/>
        <end position="216"/>
    </location>
</feature>
<feature type="transmembrane region" description="Helical" evidence="2">
    <location>
        <begin position="425"/>
        <end position="446"/>
    </location>
</feature>
<feature type="region of interest" description="Disordered" evidence="1">
    <location>
        <begin position="577"/>
        <end position="597"/>
    </location>
</feature>
<evidence type="ECO:0000313" key="3">
    <source>
        <dbReference type="EMBL" id="MDW5598763.1"/>
    </source>
</evidence>
<evidence type="ECO:0008006" key="5">
    <source>
        <dbReference type="Google" id="ProtNLM"/>
    </source>
</evidence>
<dbReference type="Proteomes" id="UP001284601">
    <property type="component" value="Unassembled WGS sequence"/>
</dbReference>
<dbReference type="RefSeq" id="WP_318601343.1">
    <property type="nucleotide sequence ID" value="NZ_JAWSTH010000177.1"/>
</dbReference>
<accession>A0ABU4HZN9</accession>
<feature type="compositionally biased region" description="Basic and acidic residues" evidence="1">
    <location>
        <begin position="585"/>
        <end position="597"/>
    </location>
</feature>
<feature type="transmembrane region" description="Helical" evidence="2">
    <location>
        <begin position="273"/>
        <end position="293"/>
    </location>
</feature>
<keyword evidence="2" id="KW-0812">Transmembrane</keyword>
<organism evidence="3 4">
    <name type="scientific">Conexibacter stalactiti</name>
    <dbReference type="NCBI Taxonomy" id="1940611"/>
    <lineage>
        <taxon>Bacteria</taxon>
        <taxon>Bacillati</taxon>
        <taxon>Actinomycetota</taxon>
        <taxon>Thermoleophilia</taxon>
        <taxon>Solirubrobacterales</taxon>
        <taxon>Conexibacteraceae</taxon>
        <taxon>Conexibacter</taxon>
    </lineage>
</organism>
<protein>
    <recommendedName>
        <fullName evidence="5">Glycosyltransferase RgtA/B/C/D-like domain-containing protein</fullName>
    </recommendedName>
</protein>
<proteinExistence type="predicted"/>
<feature type="transmembrane region" description="Helical" evidence="2">
    <location>
        <begin position="546"/>
        <end position="564"/>
    </location>
</feature>
<feature type="transmembrane region" description="Helical" evidence="2">
    <location>
        <begin position="146"/>
        <end position="166"/>
    </location>
</feature>
<evidence type="ECO:0000313" key="4">
    <source>
        <dbReference type="Proteomes" id="UP001284601"/>
    </source>
</evidence>
<sequence>MSPAPSLRLPRGGRLRALLALAALGIAYALVMQSLGWAQTSYFAQIKAFADGDAQIDRYHWETRDKSWYDGHFYAVKAPGAALLLTPVYAGLDAVGADRLADDAARTAREHGRSRWHYSALPVHSYGYSVARRDRVQSLLERQSPIVWALGLVGAVLPALLLLGMVGWAGQRLAGGGGLAAAVTLGAGTLVLPFATQLFGHLLAAALAFGAFTLLLRERAGPPRLGLVALAGLLAGLAVLVEYPLAIAGALVGLYATCRGGTLANWPARLRRGGAYAGGVIAGVLPLAAYNLWAFGTLWHNSYTGAVRVSGVTGHAQLGLNDDHFFGIALPEPATALELLVSARGLLTIAPVAAVGVYGLVLLHRRGRRAEALLAGAVALAYLLYDSGYWTPFGGGTPGPRFLIPLLPFVALGFAPAWRARPALCAALLGPSVTLLLAATLTRPLIGDPDSAGAWARLIGEDLFTNTLLSAVGLGNGWATMLPVLACVIVAFALALPWGREAGAGPARAANDVPVALAALALWLVVACTAPALWDVPAVVTGDGGAAALFAVGAGVGLLLLALVGRPARNAPVSAGTALSPLQRGDTEEHEVVPQLA</sequence>
<keyword evidence="2" id="KW-0472">Membrane</keyword>
<comment type="caution">
    <text evidence="3">The sequence shown here is derived from an EMBL/GenBank/DDBJ whole genome shotgun (WGS) entry which is preliminary data.</text>
</comment>
<feature type="transmembrane region" description="Helical" evidence="2">
    <location>
        <begin position="510"/>
        <end position="534"/>
    </location>
</feature>
<reference evidence="4" key="1">
    <citation type="submission" date="2023-07" db="EMBL/GenBank/DDBJ databases">
        <title>Conexibacter stalactiti sp. nov., isolated from stalactites in a lava cave and emended description of the genus Conexibacter.</title>
        <authorList>
            <person name="Lee S.D."/>
        </authorList>
    </citation>
    <scope>NUCLEOTIDE SEQUENCE [LARGE SCALE GENOMIC DNA]</scope>
    <source>
        <strain evidence="4">KCTC 39840</strain>
    </source>
</reference>
<feature type="transmembrane region" description="Helical" evidence="2">
    <location>
        <begin position="478"/>
        <end position="498"/>
    </location>
</feature>
<feature type="transmembrane region" description="Helical" evidence="2">
    <location>
        <begin position="402"/>
        <end position="418"/>
    </location>
</feature>
<reference evidence="3 4" key="2">
    <citation type="submission" date="2023-10" db="EMBL/GenBank/DDBJ databases">
        <authorList>
            <person name="Han X.F."/>
        </authorList>
    </citation>
    <scope>NUCLEOTIDE SEQUENCE [LARGE SCALE GENOMIC DNA]</scope>
    <source>
        <strain evidence="3 4">KCTC 39840</strain>
    </source>
</reference>
<gene>
    <name evidence="3" type="ORF">R7226_30670</name>
</gene>
<feature type="transmembrane region" description="Helical" evidence="2">
    <location>
        <begin position="341"/>
        <end position="363"/>
    </location>
</feature>
<dbReference type="EMBL" id="JAWSTH010000177">
    <property type="protein sequence ID" value="MDW5598763.1"/>
    <property type="molecule type" value="Genomic_DNA"/>
</dbReference>
<name>A0ABU4HZN9_9ACTN</name>
<keyword evidence="2" id="KW-1133">Transmembrane helix</keyword>
<feature type="transmembrane region" description="Helical" evidence="2">
    <location>
        <begin position="370"/>
        <end position="390"/>
    </location>
</feature>